<keyword evidence="2" id="KW-1185">Reference proteome</keyword>
<proteinExistence type="predicted"/>
<dbReference type="AlphaFoldDB" id="A0AAV3QYE7"/>
<gene>
    <name evidence="1" type="ORF">LIER_23357</name>
</gene>
<evidence type="ECO:0000313" key="2">
    <source>
        <dbReference type="Proteomes" id="UP001454036"/>
    </source>
</evidence>
<evidence type="ECO:0000313" key="1">
    <source>
        <dbReference type="EMBL" id="GAA0168698.1"/>
    </source>
</evidence>
<comment type="caution">
    <text evidence="1">The sequence shown here is derived from an EMBL/GenBank/DDBJ whole genome shotgun (WGS) entry which is preliminary data.</text>
</comment>
<sequence>MNDMEQRGWEMDMRNMGCNQNFDTGMVLAKGGRGSKGVLREISNHEVNFGDETMGEIDLAGNLVELLEAPAQEEGDVGSFPLGHQDKRANFIFNANELRDVPIIQQRKGNGRVKQGIRVGREGSGVEMGRQRKGGANK</sequence>
<reference evidence="1 2" key="1">
    <citation type="submission" date="2024-01" db="EMBL/GenBank/DDBJ databases">
        <title>The complete chloroplast genome sequence of Lithospermum erythrorhizon: insights into the phylogenetic relationship among Boraginaceae species and the maternal lineages of purple gromwells.</title>
        <authorList>
            <person name="Okada T."/>
            <person name="Watanabe K."/>
        </authorList>
    </citation>
    <scope>NUCLEOTIDE SEQUENCE [LARGE SCALE GENOMIC DNA]</scope>
</reference>
<protein>
    <submittedName>
        <fullName evidence="1">Uncharacterized protein</fullName>
    </submittedName>
</protein>
<dbReference type="EMBL" id="BAABME010006563">
    <property type="protein sequence ID" value="GAA0168698.1"/>
    <property type="molecule type" value="Genomic_DNA"/>
</dbReference>
<organism evidence="1 2">
    <name type="scientific">Lithospermum erythrorhizon</name>
    <name type="common">Purple gromwell</name>
    <name type="synonym">Lithospermum officinale var. erythrorhizon</name>
    <dbReference type="NCBI Taxonomy" id="34254"/>
    <lineage>
        <taxon>Eukaryota</taxon>
        <taxon>Viridiplantae</taxon>
        <taxon>Streptophyta</taxon>
        <taxon>Embryophyta</taxon>
        <taxon>Tracheophyta</taxon>
        <taxon>Spermatophyta</taxon>
        <taxon>Magnoliopsida</taxon>
        <taxon>eudicotyledons</taxon>
        <taxon>Gunneridae</taxon>
        <taxon>Pentapetalae</taxon>
        <taxon>asterids</taxon>
        <taxon>lamiids</taxon>
        <taxon>Boraginales</taxon>
        <taxon>Boraginaceae</taxon>
        <taxon>Boraginoideae</taxon>
        <taxon>Lithospermeae</taxon>
        <taxon>Lithospermum</taxon>
    </lineage>
</organism>
<accession>A0AAV3QYE7</accession>
<dbReference type="Proteomes" id="UP001454036">
    <property type="component" value="Unassembled WGS sequence"/>
</dbReference>
<name>A0AAV3QYE7_LITER</name>